<reference evidence="12 13" key="1">
    <citation type="submission" date="2020-02" db="EMBL/GenBank/DDBJ databases">
        <title>Fructobacillus sp. isolated from paper mulberry of Taiwan.</title>
        <authorList>
            <person name="Lin S.-T."/>
        </authorList>
    </citation>
    <scope>NUCLEOTIDE SEQUENCE [LARGE SCALE GENOMIC DNA]</scope>
    <source>
        <strain evidence="12 13">M1-10</strain>
    </source>
</reference>
<evidence type="ECO:0000256" key="8">
    <source>
        <dbReference type="ARBA" id="ARBA00023267"/>
    </source>
</evidence>
<dbReference type="Proteomes" id="UP001519418">
    <property type="component" value="Unassembled WGS sequence"/>
</dbReference>
<dbReference type="Pfam" id="PF02786">
    <property type="entry name" value="CPSase_L_D2"/>
    <property type="match status" value="1"/>
</dbReference>
<comment type="cofactor">
    <cofactor evidence="2">
        <name>Mg(2+)</name>
        <dbReference type="ChEBI" id="CHEBI:18420"/>
    </cofactor>
</comment>
<sequence>MFKKVLVANRGEIAVRIIRTLKEMGIQTVAIYSTADKNSLHVQVADEAVCVGGPKPADSYINMKNVISAAVLTGSEAIHPGYGFLSENDLFAEMVGEVGIKWIGPRPETIDLMGNKEHARKEMREAGVPVIPGSLGYIHNVDEAREVANEIGYPVLLKAAAGGGGKGMRFIFKDEELEENFTNAQAEAKLNYGDEHMYIEKVMLDCRHIEMQVIRDQKGNVVCLPERNCSLQRRNQKVMEESPAASVTPAMRADMIEVVTKAVNAIDYENTGTIEFLQDQEGNFYFMEMNTRIQVEHPVTEMVTGLDLVRLQVQVAAGEELPLRQEDVQINGHAVEMRLTAEKPEANFAPSAGKVDFVFLPTGGPGVRIDSALYNGDMIQPFYDSMIAKLIAHDDTREEAIAKLARIVDETSVVGVSTSQNFQLALLEDDGVLNDRFTTKYLEEHFLPGWEASQEKAAEVAE</sequence>
<dbReference type="SUPFAM" id="SSF51246">
    <property type="entry name" value="Rudiment single hybrid motif"/>
    <property type="match status" value="1"/>
</dbReference>
<evidence type="ECO:0000256" key="4">
    <source>
        <dbReference type="ARBA" id="ARBA00022598"/>
    </source>
</evidence>
<dbReference type="PROSITE" id="PS00867">
    <property type="entry name" value="CPSASE_2"/>
    <property type="match status" value="1"/>
</dbReference>
<keyword evidence="4" id="KW-0436">Ligase</keyword>
<evidence type="ECO:0000313" key="13">
    <source>
        <dbReference type="Proteomes" id="UP001519418"/>
    </source>
</evidence>
<dbReference type="Gene3D" id="3.30.1490.20">
    <property type="entry name" value="ATP-grasp fold, A domain"/>
    <property type="match status" value="1"/>
</dbReference>
<gene>
    <name evidence="12" type="ORF">G6R27_04365</name>
</gene>
<dbReference type="SUPFAM" id="SSF52440">
    <property type="entry name" value="PreATP-grasp domain"/>
    <property type="match status" value="1"/>
</dbReference>
<evidence type="ECO:0000256" key="6">
    <source>
        <dbReference type="ARBA" id="ARBA00022840"/>
    </source>
</evidence>
<dbReference type="InterPro" id="IPR011761">
    <property type="entry name" value="ATP-grasp"/>
</dbReference>
<dbReference type="SUPFAM" id="SSF56059">
    <property type="entry name" value="Glutathione synthetase ATP-binding domain-like"/>
    <property type="match status" value="1"/>
</dbReference>
<keyword evidence="8" id="KW-0092">Biotin</keyword>
<dbReference type="EMBL" id="JAAMFI010000002">
    <property type="protein sequence ID" value="MBS9335262.1"/>
    <property type="molecule type" value="Genomic_DNA"/>
</dbReference>
<dbReference type="PROSITE" id="PS50975">
    <property type="entry name" value="ATP_GRASP"/>
    <property type="match status" value="1"/>
</dbReference>
<dbReference type="InterPro" id="IPR050856">
    <property type="entry name" value="Biotin_carboxylase_complex"/>
</dbReference>
<evidence type="ECO:0000256" key="9">
    <source>
        <dbReference type="PROSITE-ProRule" id="PRU00409"/>
    </source>
</evidence>
<dbReference type="SMART" id="SM00878">
    <property type="entry name" value="Biotin_carb_C"/>
    <property type="match status" value="1"/>
</dbReference>
<dbReference type="InterPro" id="IPR016185">
    <property type="entry name" value="PreATP-grasp_dom_sf"/>
</dbReference>
<dbReference type="PROSITE" id="PS50979">
    <property type="entry name" value="BC"/>
    <property type="match status" value="1"/>
</dbReference>
<dbReference type="PANTHER" id="PTHR18866">
    <property type="entry name" value="CARBOXYLASE:PYRUVATE/ACETYL-COA/PROPIONYL-COA CARBOXYLASE"/>
    <property type="match status" value="1"/>
</dbReference>
<dbReference type="RefSeq" id="WP_213819856.1">
    <property type="nucleotide sequence ID" value="NZ_JAAMFI010000002.1"/>
</dbReference>
<comment type="caution">
    <text evidence="12">The sequence shown here is derived from an EMBL/GenBank/DDBJ whole genome shotgun (WGS) entry which is preliminary data.</text>
</comment>
<dbReference type="PANTHER" id="PTHR18866:SF33">
    <property type="entry name" value="METHYLCROTONOYL-COA CARBOXYLASE SUBUNIT ALPHA, MITOCHONDRIAL-RELATED"/>
    <property type="match status" value="1"/>
</dbReference>
<dbReference type="InterPro" id="IPR005479">
    <property type="entry name" value="CPAse_ATP-bd"/>
</dbReference>
<dbReference type="Gene3D" id="3.30.470.20">
    <property type="entry name" value="ATP-grasp fold, B domain"/>
    <property type="match status" value="1"/>
</dbReference>
<feature type="domain" description="Biotin carboxylation" evidence="11">
    <location>
        <begin position="1"/>
        <end position="447"/>
    </location>
</feature>
<evidence type="ECO:0000256" key="1">
    <source>
        <dbReference type="ARBA" id="ARBA00001936"/>
    </source>
</evidence>
<organism evidence="12 13">
    <name type="scientific">Fructobacillus papyriferae</name>
    <dbReference type="NCBI Taxonomy" id="2713171"/>
    <lineage>
        <taxon>Bacteria</taxon>
        <taxon>Bacillati</taxon>
        <taxon>Bacillota</taxon>
        <taxon>Bacilli</taxon>
        <taxon>Lactobacillales</taxon>
        <taxon>Lactobacillaceae</taxon>
        <taxon>Fructobacillus</taxon>
    </lineage>
</organism>
<evidence type="ECO:0000256" key="2">
    <source>
        <dbReference type="ARBA" id="ARBA00001946"/>
    </source>
</evidence>
<keyword evidence="5 9" id="KW-0547">Nucleotide-binding</keyword>
<dbReference type="PROSITE" id="PS00866">
    <property type="entry name" value="CPSASE_1"/>
    <property type="match status" value="1"/>
</dbReference>
<evidence type="ECO:0000256" key="3">
    <source>
        <dbReference type="ARBA" id="ARBA00013263"/>
    </source>
</evidence>
<keyword evidence="7" id="KW-0464">Manganese</keyword>
<dbReference type="Gene3D" id="3.40.50.20">
    <property type="match status" value="1"/>
</dbReference>
<evidence type="ECO:0000256" key="7">
    <source>
        <dbReference type="ARBA" id="ARBA00023211"/>
    </source>
</evidence>
<evidence type="ECO:0000259" key="10">
    <source>
        <dbReference type="PROSITE" id="PS50975"/>
    </source>
</evidence>
<proteinExistence type="predicted"/>
<dbReference type="InterPro" id="IPR011054">
    <property type="entry name" value="Rudment_hybrid_motif"/>
</dbReference>
<dbReference type="NCBIfam" id="NF006367">
    <property type="entry name" value="PRK08591.1"/>
    <property type="match status" value="1"/>
</dbReference>
<dbReference type="InterPro" id="IPR005481">
    <property type="entry name" value="BC-like_N"/>
</dbReference>
<dbReference type="EC" id="6.3.4.14" evidence="3"/>
<keyword evidence="13" id="KW-1185">Reference proteome</keyword>
<dbReference type="InterPro" id="IPR013815">
    <property type="entry name" value="ATP_grasp_subdomain_1"/>
</dbReference>
<dbReference type="Pfam" id="PF00289">
    <property type="entry name" value="Biotin_carb_N"/>
    <property type="match status" value="1"/>
</dbReference>
<comment type="cofactor">
    <cofactor evidence="1">
        <name>Mn(2+)</name>
        <dbReference type="ChEBI" id="CHEBI:29035"/>
    </cofactor>
</comment>
<name>A0ABS5QTK6_9LACO</name>
<evidence type="ECO:0000259" key="11">
    <source>
        <dbReference type="PROSITE" id="PS50979"/>
    </source>
</evidence>
<accession>A0ABS5QTK6</accession>
<evidence type="ECO:0000313" key="12">
    <source>
        <dbReference type="EMBL" id="MBS9335262.1"/>
    </source>
</evidence>
<feature type="domain" description="ATP-grasp" evidence="10">
    <location>
        <begin position="120"/>
        <end position="317"/>
    </location>
</feature>
<dbReference type="Pfam" id="PF02785">
    <property type="entry name" value="Biotin_carb_C"/>
    <property type="match status" value="1"/>
</dbReference>
<dbReference type="InterPro" id="IPR011764">
    <property type="entry name" value="Biotin_carboxylation_dom"/>
</dbReference>
<evidence type="ECO:0000256" key="5">
    <source>
        <dbReference type="ARBA" id="ARBA00022741"/>
    </source>
</evidence>
<keyword evidence="6 9" id="KW-0067">ATP-binding</keyword>
<dbReference type="InterPro" id="IPR005482">
    <property type="entry name" value="Biotin_COase_C"/>
</dbReference>
<protein>
    <recommendedName>
        <fullName evidence="3">biotin carboxylase</fullName>
        <ecNumber evidence="3">6.3.4.14</ecNumber>
    </recommendedName>
</protein>